<proteinExistence type="predicted"/>
<dbReference type="InterPro" id="IPR032675">
    <property type="entry name" value="LRR_dom_sf"/>
</dbReference>
<name>A0AA38UEJ2_9AGAR</name>
<evidence type="ECO:0000313" key="2">
    <source>
        <dbReference type="Proteomes" id="UP001163846"/>
    </source>
</evidence>
<evidence type="ECO:0008006" key="3">
    <source>
        <dbReference type="Google" id="ProtNLM"/>
    </source>
</evidence>
<accession>A0AA38UEJ2</accession>
<comment type="caution">
    <text evidence="1">The sequence shown here is derived from an EMBL/GenBank/DDBJ whole genome shotgun (WGS) entry which is preliminary data.</text>
</comment>
<keyword evidence="2" id="KW-1185">Reference proteome</keyword>
<protein>
    <recommendedName>
        <fullName evidence="3">F-box domain-containing protein</fullName>
    </recommendedName>
</protein>
<dbReference type="AlphaFoldDB" id="A0AA38UEJ2"/>
<dbReference type="EMBL" id="MU806169">
    <property type="protein sequence ID" value="KAJ3838679.1"/>
    <property type="molecule type" value="Genomic_DNA"/>
</dbReference>
<evidence type="ECO:0000313" key="1">
    <source>
        <dbReference type="EMBL" id="KAJ3838679.1"/>
    </source>
</evidence>
<sequence>MISNFRLSYSGKVCNINAAEGSSLSMYLVPTSYHCKMNTPWRSTSFQNNRDDRPSETSAALIAQPNVLLKEGIVSHKQAISSIEPRSLTQGLRRPYANSLSTAMDSKSRSTTLSPIHTLPTDILAEIFSMLCLGDFSLRISRPGPRSKDRVMSSPTLVLTHICSYWRQLVDSLPLLWSTLSIESRYLYGRPAVARLVVTYIARSGSVPLKFQLKSEDDAPEVELQVFDALLENASRWQEATLLISPPWLLYVKAKLGSRLFPGSICFPRLEHLVLDVQHDGRFDQNVLNYLPSQIIQSSPRLDTFRGFGYDSMFHGRGFGDYFNHRSLVTKLVLQKFTGRSLSHLLSRFPNLQEFSIGGFVMTQNPSIDVGLEEFMPPYTSKITHLCHSAPWDSFQRGAWQFLRVPNLVSLDLRSSNYSLDELSSLLSLSRCSLIELRMYNFPIADVIKFLSSNPSVLHLSIHVDGDLGSLNQLISSLTLATHSKPIVPHLLSFELSWNDWTYKRLRDANTMTIQGGITDAIYAMVRSRLSETTNQKLQRFALRIRDGDFLEFESLYDMMNQKFNLLPGLAFETLTPPSLCKPRFS</sequence>
<dbReference type="Proteomes" id="UP001163846">
    <property type="component" value="Unassembled WGS sequence"/>
</dbReference>
<organism evidence="1 2">
    <name type="scientific">Lentinula raphanica</name>
    <dbReference type="NCBI Taxonomy" id="153919"/>
    <lineage>
        <taxon>Eukaryota</taxon>
        <taxon>Fungi</taxon>
        <taxon>Dikarya</taxon>
        <taxon>Basidiomycota</taxon>
        <taxon>Agaricomycotina</taxon>
        <taxon>Agaricomycetes</taxon>
        <taxon>Agaricomycetidae</taxon>
        <taxon>Agaricales</taxon>
        <taxon>Marasmiineae</taxon>
        <taxon>Omphalotaceae</taxon>
        <taxon>Lentinula</taxon>
    </lineage>
</organism>
<gene>
    <name evidence="1" type="ORF">F5878DRAFT_159940</name>
</gene>
<reference evidence="1" key="1">
    <citation type="submission" date="2022-08" db="EMBL/GenBank/DDBJ databases">
        <authorList>
            <consortium name="DOE Joint Genome Institute"/>
            <person name="Min B."/>
            <person name="Riley R."/>
            <person name="Sierra-Patev S."/>
            <person name="Naranjo-Ortiz M."/>
            <person name="Looney B."/>
            <person name="Konkel Z."/>
            <person name="Slot J.C."/>
            <person name="Sakamoto Y."/>
            <person name="Steenwyk J.L."/>
            <person name="Rokas A."/>
            <person name="Carro J."/>
            <person name="Camarero S."/>
            <person name="Ferreira P."/>
            <person name="Molpeceres G."/>
            <person name="Ruiz-Duenas F.J."/>
            <person name="Serrano A."/>
            <person name="Henrissat B."/>
            <person name="Drula E."/>
            <person name="Hughes K.W."/>
            <person name="Mata J.L."/>
            <person name="Ishikawa N.K."/>
            <person name="Vargas-Isla R."/>
            <person name="Ushijima S."/>
            <person name="Smith C.A."/>
            <person name="Ahrendt S."/>
            <person name="Andreopoulos W."/>
            <person name="He G."/>
            <person name="Labutti K."/>
            <person name="Lipzen A."/>
            <person name="Ng V."/>
            <person name="Sandor L."/>
            <person name="Barry K."/>
            <person name="Martinez A.T."/>
            <person name="Xiao Y."/>
            <person name="Gibbons J.G."/>
            <person name="Terashima K."/>
            <person name="Hibbett D.S."/>
            <person name="Grigoriev I.V."/>
        </authorList>
    </citation>
    <scope>NUCLEOTIDE SEQUENCE</scope>
    <source>
        <strain evidence="1">TFB9207</strain>
    </source>
</reference>
<dbReference type="SUPFAM" id="SSF52047">
    <property type="entry name" value="RNI-like"/>
    <property type="match status" value="1"/>
</dbReference>
<dbReference type="Gene3D" id="3.80.10.10">
    <property type="entry name" value="Ribonuclease Inhibitor"/>
    <property type="match status" value="1"/>
</dbReference>